<evidence type="ECO:0000256" key="2">
    <source>
        <dbReference type="ARBA" id="ARBA00023110"/>
    </source>
</evidence>
<dbReference type="PRINTS" id="PR00153">
    <property type="entry name" value="CSAPPISMRASE"/>
</dbReference>
<proteinExistence type="predicted"/>
<name>A0A160V9Z7_9ZZZZ</name>
<evidence type="ECO:0000256" key="1">
    <source>
        <dbReference type="ARBA" id="ARBA00013194"/>
    </source>
</evidence>
<dbReference type="PANTHER" id="PTHR45625:SF4">
    <property type="entry name" value="PEPTIDYLPROLYL ISOMERASE DOMAIN AND WD REPEAT-CONTAINING PROTEIN 1"/>
    <property type="match status" value="1"/>
</dbReference>
<evidence type="ECO:0000313" key="5">
    <source>
        <dbReference type="EMBL" id="CUV02748.1"/>
    </source>
</evidence>
<dbReference type="InterPro" id="IPR002130">
    <property type="entry name" value="Cyclophilin-type_PPIase_dom"/>
</dbReference>
<dbReference type="InterPro" id="IPR029000">
    <property type="entry name" value="Cyclophilin-like_dom_sf"/>
</dbReference>
<dbReference type="PROSITE" id="PS00170">
    <property type="entry name" value="CSA_PPIASE_1"/>
    <property type="match status" value="1"/>
</dbReference>
<evidence type="ECO:0000256" key="3">
    <source>
        <dbReference type="ARBA" id="ARBA00023235"/>
    </source>
</evidence>
<dbReference type="PIRSF" id="PIRSF001467">
    <property type="entry name" value="Peptidylpro_ismrse"/>
    <property type="match status" value="1"/>
</dbReference>
<dbReference type="InterPro" id="IPR024936">
    <property type="entry name" value="Cyclophilin-type_PPIase"/>
</dbReference>
<feature type="domain" description="PPIase cyclophilin-type" evidence="4">
    <location>
        <begin position="25"/>
        <end position="168"/>
    </location>
</feature>
<dbReference type="Pfam" id="PF00160">
    <property type="entry name" value="Pro_isomerase"/>
    <property type="match status" value="1"/>
</dbReference>
<dbReference type="EC" id="5.2.1.8" evidence="1"/>
<protein>
    <recommendedName>
        <fullName evidence="1">peptidylprolyl isomerase</fullName>
        <ecNumber evidence="1">5.2.1.8</ecNumber>
    </recommendedName>
</protein>
<keyword evidence="3 5" id="KW-0413">Isomerase</keyword>
<dbReference type="InterPro" id="IPR020892">
    <property type="entry name" value="Cyclophilin-type_PPIase_CS"/>
</dbReference>
<dbReference type="GO" id="GO:0003755">
    <property type="term" value="F:peptidyl-prolyl cis-trans isomerase activity"/>
    <property type="evidence" value="ECO:0007669"/>
    <property type="project" value="UniProtKB-KW"/>
</dbReference>
<organism evidence="5">
    <name type="scientific">hydrothermal vent metagenome</name>
    <dbReference type="NCBI Taxonomy" id="652676"/>
    <lineage>
        <taxon>unclassified sequences</taxon>
        <taxon>metagenomes</taxon>
        <taxon>ecological metagenomes</taxon>
    </lineage>
</organism>
<dbReference type="Gene3D" id="2.40.100.10">
    <property type="entry name" value="Cyclophilin-like"/>
    <property type="match status" value="1"/>
</dbReference>
<reference evidence="5" key="1">
    <citation type="submission" date="2015-10" db="EMBL/GenBank/DDBJ databases">
        <authorList>
            <person name="Gilbert D.G."/>
        </authorList>
    </citation>
    <scope>NUCLEOTIDE SEQUENCE</scope>
</reference>
<accession>A0A160V9Z7</accession>
<sequence>MAQQYSAPPAMTIDESKAYTATVKTNHGDIVIELFASKAPVTVNNFVFLSKEKYYDGVVFHRVLQNFMIQGGDPTGTGRGGPGYNFQDEFDPNLGFDNKGILAMANAGPGTNGSQFFITVAPTPHLKGLHTIFGTVTSGQDIADAISKVAADGAGQPADKVTIETIEIQTA</sequence>
<gene>
    <name evidence="5" type="ORF">MGWOODY_Clf168</name>
</gene>
<evidence type="ECO:0000259" key="4">
    <source>
        <dbReference type="PROSITE" id="PS50072"/>
    </source>
</evidence>
<dbReference type="PANTHER" id="PTHR45625">
    <property type="entry name" value="PEPTIDYL-PROLYL CIS-TRANS ISOMERASE-RELATED"/>
    <property type="match status" value="1"/>
</dbReference>
<keyword evidence="2" id="KW-0697">Rotamase</keyword>
<dbReference type="AlphaFoldDB" id="A0A160V9Z7"/>
<dbReference type="SUPFAM" id="SSF50891">
    <property type="entry name" value="Cyclophilin-like"/>
    <property type="match status" value="1"/>
</dbReference>
<dbReference type="EMBL" id="FAXA01000298">
    <property type="protein sequence ID" value="CUV02748.1"/>
    <property type="molecule type" value="Genomic_DNA"/>
</dbReference>
<dbReference type="GO" id="GO:0006457">
    <property type="term" value="P:protein folding"/>
    <property type="evidence" value="ECO:0007669"/>
    <property type="project" value="InterPro"/>
</dbReference>
<dbReference type="InterPro" id="IPR044666">
    <property type="entry name" value="Cyclophilin_A-like"/>
</dbReference>
<dbReference type="PROSITE" id="PS50072">
    <property type="entry name" value="CSA_PPIASE_2"/>
    <property type="match status" value="1"/>
</dbReference>
<dbReference type="CDD" id="cd00317">
    <property type="entry name" value="cyclophilin"/>
    <property type="match status" value="1"/>
</dbReference>